<keyword evidence="4 5" id="KW-0472">Membrane</keyword>
<feature type="domain" description="DUF1232" evidence="6">
    <location>
        <begin position="37"/>
        <end position="72"/>
    </location>
</feature>
<dbReference type="GO" id="GO:0012505">
    <property type="term" value="C:endomembrane system"/>
    <property type="evidence" value="ECO:0007669"/>
    <property type="project" value="UniProtKB-SubCell"/>
</dbReference>
<evidence type="ECO:0000256" key="3">
    <source>
        <dbReference type="ARBA" id="ARBA00022989"/>
    </source>
</evidence>
<evidence type="ECO:0000259" key="6">
    <source>
        <dbReference type="Pfam" id="PF06803"/>
    </source>
</evidence>
<accession>A0A4R2M690</accession>
<dbReference type="EMBL" id="SLXD01000008">
    <property type="protein sequence ID" value="TCP01760.1"/>
    <property type="molecule type" value="Genomic_DNA"/>
</dbReference>
<gene>
    <name evidence="7" type="ORF">EV684_108101</name>
</gene>
<dbReference type="Pfam" id="PF06803">
    <property type="entry name" value="DUF1232"/>
    <property type="match status" value="1"/>
</dbReference>
<sequence length="130" mass="14398">MKRVRRLFAAGNAARLGTYLLALWKLFKHRDTPRAVRWIAVAVLAYALSPIDLIPDFIPVLGMLDDLILVPLGIALVVKLTPPELWQARLREAEAGREQLPRLVWGAVLVVALWLLLLAGFVAGIIALAF</sequence>
<proteinExistence type="predicted"/>
<feature type="transmembrane region" description="Helical" evidence="5">
    <location>
        <begin position="103"/>
        <end position="129"/>
    </location>
</feature>
<organism evidence="7 8">
    <name type="scientific">Rubrivivax gelatinosus</name>
    <name type="common">Rhodocyclus gelatinosus</name>
    <name type="synonym">Rhodopseudomonas gelatinosa</name>
    <dbReference type="NCBI Taxonomy" id="28068"/>
    <lineage>
        <taxon>Bacteria</taxon>
        <taxon>Pseudomonadati</taxon>
        <taxon>Pseudomonadota</taxon>
        <taxon>Betaproteobacteria</taxon>
        <taxon>Burkholderiales</taxon>
        <taxon>Sphaerotilaceae</taxon>
        <taxon>Rubrivivax</taxon>
    </lineage>
</organism>
<comment type="subcellular location">
    <subcellularLocation>
        <location evidence="1">Endomembrane system</location>
        <topology evidence="1">Multi-pass membrane protein</topology>
    </subcellularLocation>
</comment>
<feature type="transmembrane region" description="Helical" evidence="5">
    <location>
        <begin position="35"/>
        <end position="51"/>
    </location>
</feature>
<evidence type="ECO:0000313" key="8">
    <source>
        <dbReference type="Proteomes" id="UP000295106"/>
    </source>
</evidence>
<keyword evidence="3 5" id="KW-1133">Transmembrane helix</keyword>
<evidence type="ECO:0000256" key="5">
    <source>
        <dbReference type="SAM" id="Phobius"/>
    </source>
</evidence>
<name>A0A4R2M690_RUBGE</name>
<keyword evidence="2 5" id="KW-0812">Transmembrane</keyword>
<comment type="caution">
    <text evidence="7">The sequence shown here is derived from an EMBL/GenBank/DDBJ whole genome shotgun (WGS) entry which is preliminary data.</text>
</comment>
<reference evidence="7 8" key="1">
    <citation type="submission" date="2019-03" db="EMBL/GenBank/DDBJ databases">
        <title>Genomic Encyclopedia of Type Strains, Phase IV (KMG-IV): sequencing the most valuable type-strain genomes for metagenomic binning, comparative biology and taxonomic classification.</title>
        <authorList>
            <person name="Goeker M."/>
        </authorList>
    </citation>
    <scope>NUCLEOTIDE SEQUENCE [LARGE SCALE GENOMIC DNA]</scope>
    <source>
        <strain evidence="7 8">DSM 1709</strain>
    </source>
</reference>
<dbReference type="OrthoDB" id="9804184at2"/>
<dbReference type="InterPro" id="IPR010652">
    <property type="entry name" value="DUF1232"/>
</dbReference>
<evidence type="ECO:0000313" key="7">
    <source>
        <dbReference type="EMBL" id="TCP01760.1"/>
    </source>
</evidence>
<dbReference type="AlphaFoldDB" id="A0A4R2M690"/>
<feature type="transmembrane region" description="Helical" evidence="5">
    <location>
        <begin position="57"/>
        <end position="82"/>
    </location>
</feature>
<evidence type="ECO:0000256" key="4">
    <source>
        <dbReference type="ARBA" id="ARBA00023136"/>
    </source>
</evidence>
<evidence type="ECO:0000256" key="2">
    <source>
        <dbReference type="ARBA" id="ARBA00022692"/>
    </source>
</evidence>
<dbReference type="Proteomes" id="UP000295106">
    <property type="component" value="Unassembled WGS sequence"/>
</dbReference>
<protein>
    <submittedName>
        <fullName evidence="7">Uncharacterized protein DUF1232</fullName>
    </submittedName>
</protein>
<evidence type="ECO:0000256" key="1">
    <source>
        <dbReference type="ARBA" id="ARBA00004127"/>
    </source>
</evidence>